<evidence type="ECO:0000313" key="1">
    <source>
        <dbReference type="EMBL" id="MBP2452526.1"/>
    </source>
</evidence>
<reference evidence="1 2" key="1">
    <citation type="submission" date="2021-03" db="EMBL/GenBank/DDBJ databases">
        <title>Sequencing the genomes of 1000 actinobacteria strains.</title>
        <authorList>
            <person name="Klenk H.-P."/>
        </authorList>
    </citation>
    <scope>NUCLEOTIDE SEQUENCE [LARGE SCALE GENOMIC DNA]</scope>
    <source>
        <strain evidence="1 2">DSM 46713</strain>
    </source>
</reference>
<sequence>MTTPITDKRRAAHLLLACLDDDGDTVDTILNAANREPGGLQGLLAALASGCIELLLGTAGEDGARKTLNMILLDTSFHAQEPDNG</sequence>
<gene>
    <name evidence="1" type="ORF">JOF57_002439</name>
</gene>
<proteinExistence type="predicted"/>
<organism evidence="1 2">
    <name type="scientific">Mycolicibacterium lutetiense</name>
    <dbReference type="NCBI Taxonomy" id="1641992"/>
    <lineage>
        <taxon>Bacteria</taxon>
        <taxon>Bacillati</taxon>
        <taxon>Actinomycetota</taxon>
        <taxon>Actinomycetes</taxon>
        <taxon>Mycobacteriales</taxon>
        <taxon>Mycobacteriaceae</taxon>
        <taxon>Mycolicibacterium</taxon>
    </lineage>
</organism>
<evidence type="ECO:0000313" key="2">
    <source>
        <dbReference type="Proteomes" id="UP000694460"/>
    </source>
</evidence>
<accession>A0ABS4ZSN9</accession>
<protein>
    <recommendedName>
        <fullName evidence="3">Transcriptional regulator</fullName>
    </recommendedName>
</protein>
<keyword evidence="2" id="KW-1185">Reference proteome</keyword>
<dbReference type="EMBL" id="JAGIOP010000002">
    <property type="protein sequence ID" value="MBP2452526.1"/>
    <property type="molecule type" value="Genomic_DNA"/>
</dbReference>
<evidence type="ECO:0008006" key="3">
    <source>
        <dbReference type="Google" id="ProtNLM"/>
    </source>
</evidence>
<dbReference type="Proteomes" id="UP000694460">
    <property type="component" value="Unassembled WGS sequence"/>
</dbReference>
<comment type="caution">
    <text evidence="1">The sequence shown here is derived from an EMBL/GenBank/DDBJ whole genome shotgun (WGS) entry which is preliminary data.</text>
</comment>
<dbReference type="RefSeq" id="WP_209916699.1">
    <property type="nucleotide sequence ID" value="NZ_JAGIOP010000002.1"/>
</dbReference>
<name>A0ABS4ZSN9_9MYCO</name>